<reference evidence="4 5" key="1">
    <citation type="journal article" date="2010" name="Plant Cell">
        <title>The Chlorella variabilis NC64A genome reveals adaptation to photosymbiosis, coevolution with viruses, and cryptic sex.</title>
        <authorList>
            <person name="Blanc G."/>
            <person name="Duncan G."/>
            <person name="Agarkova I."/>
            <person name="Borodovsky M."/>
            <person name="Gurnon J."/>
            <person name="Kuo A."/>
            <person name="Lindquist E."/>
            <person name="Lucas S."/>
            <person name="Pangilinan J."/>
            <person name="Polle J."/>
            <person name="Salamov A."/>
            <person name="Terry A."/>
            <person name="Yamada T."/>
            <person name="Dunigan D.D."/>
            <person name="Grigoriev I.V."/>
            <person name="Claverie J.M."/>
            <person name="Van Etten J.L."/>
        </authorList>
    </citation>
    <scope>NUCLEOTIDE SEQUENCE [LARGE SCALE GENOMIC DNA]</scope>
    <source>
        <strain evidence="4 5">NC64A</strain>
    </source>
</reference>
<evidence type="ECO:0000259" key="3">
    <source>
        <dbReference type="PROSITE" id="PS50249"/>
    </source>
</evidence>
<dbReference type="Pfam" id="PF13012">
    <property type="entry name" value="MitMem_reg"/>
    <property type="match status" value="1"/>
</dbReference>
<dbReference type="FunCoup" id="E1ZIS4">
    <property type="interactions" value="2118"/>
</dbReference>
<dbReference type="InterPro" id="IPR024969">
    <property type="entry name" value="EIF3F/CSN6-like_C"/>
</dbReference>
<gene>
    <name evidence="4" type="ORF">CHLNCDRAFT_10776</name>
</gene>
<dbReference type="eggNOG" id="KOG1556">
    <property type="taxonomic scope" value="Eukaryota"/>
</dbReference>
<dbReference type="OMA" id="HAMSIKT"/>
<dbReference type="PROSITE" id="PS50249">
    <property type="entry name" value="MPN"/>
    <property type="match status" value="1"/>
</dbReference>
<dbReference type="PANTHER" id="PTHR10540">
    <property type="entry name" value="EUKARYOTIC TRANSLATION INITIATION FACTOR 3 SUBUNIT F-RELATED"/>
    <property type="match status" value="1"/>
</dbReference>
<evidence type="ECO:0000256" key="2">
    <source>
        <dbReference type="ARBA" id="ARBA00022942"/>
    </source>
</evidence>
<feature type="non-terminal residue" evidence="4">
    <location>
        <position position="1"/>
    </location>
</feature>
<dbReference type="GO" id="GO:0005838">
    <property type="term" value="C:proteasome regulatory particle"/>
    <property type="evidence" value="ECO:0007669"/>
    <property type="project" value="InterPro"/>
</dbReference>
<evidence type="ECO:0000256" key="1">
    <source>
        <dbReference type="ARBA" id="ARBA00008568"/>
    </source>
</evidence>
<evidence type="ECO:0000313" key="5">
    <source>
        <dbReference type="Proteomes" id="UP000008141"/>
    </source>
</evidence>
<dbReference type="InParanoid" id="E1ZIS4"/>
<evidence type="ECO:0000313" key="4">
    <source>
        <dbReference type="EMBL" id="EFN54384.1"/>
    </source>
</evidence>
<comment type="similarity">
    <text evidence="1">Belongs to the peptidase M67A family.</text>
</comment>
<feature type="domain" description="MPN" evidence="3">
    <location>
        <begin position="3"/>
        <end position="137"/>
    </location>
</feature>
<organism evidence="5">
    <name type="scientific">Chlorella variabilis</name>
    <name type="common">Green alga</name>
    <dbReference type="NCBI Taxonomy" id="554065"/>
    <lineage>
        <taxon>Eukaryota</taxon>
        <taxon>Viridiplantae</taxon>
        <taxon>Chlorophyta</taxon>
        <taxon>core chlorophytes</taxon>
        <taxon>Trebouxiophyceae</taxon>
        <taxon>Chlorellales</taxon>
        <taxon>Chlorellaceae</taxon>
        <taxon>Chlorella clade</taxon>
        <taxon>Chlorella</taxon>
    </lineage>
</organism>
<sequence length="281" mass="31809">DQVVVHPLVLLSVVDHYNRVAKDTKKRVVGLILGESYKGRIDATNSFAVPFEEDDKDPSIWFLDHSYLENMFRMFKKVNARERIVGWYHTGPRLREADIDINQLIARYCDNPLLIICEVQPKDMGLPVHAYLARDEVREDGTEKSKQVFVNLPTEVGATEAEEIGVEHLLRDVKDAAVSTLSSEVGDMVTGLRGLKSRLLEIREYLEAVAGGRLPVNHDIMRNLQDIFNLLPNLNVAELSRSFAVESNDMMLVLYLASLIRSVLALHDLIDNKTARMAIEK</sequence>
<dbReference type="EMBL" id="GL433848">
    <property type="protein sequence ID" value="EFN54384.1"/>
    <property type="molecule type" value="Genomic_DNA"/>
</dbReference>
<dbReference type="OrthoDB" id="10256771at2759"/>
<dbReference type="CDD" id="cd08062">
    <property type="entry name" value="MPN_RPN7_8"/>
    <property type="match status" value="1"/>
</dbReference>
<dbReference type="KEGG" id="cvr:CHLNCDRAFT_10776"/>
<keyword evidence="5" id="KW-1185">Reference proteome</keyword>
<name>E1ZIS4_CHLVA</name>
<feature type="non-terminal residue" evidence="4">
    <location>
        <position position="281"/>
    </location>
</feature>
<dbReference type="InterPro" id="IPR037518">
    <property type="entry name" value="MPN"/>
</dbReference>
<dbReference type="STRING" id="554065.E1ZIS4"/>
<accession>E1ZIS4</accession>
<dbReference type="SMART" id="SM00232">
    <property type="entry name" value="JAB_MPN"/>
    <property type="match status" value="1"/>
</dbReference>
<dbReference type="GO" id="GO:0048731">
    <property type="term" value="P:system development"/>
    <property type="evidence" value="ECO:0007669"/>
    <property type="project" value="UniProtKB-ARBA"/>
</dbReference>
<dbReference type="RefSeq" id="XP_005846486.1">
    <property type="nucleotide sequence ID" value="XM_005846424.1"/>
</dbReference>
<dbReference type="Gene3D" id="3.40.140.10">
    <property type="entry name" value="Cytidine Deaminase, domain 2"/>
    <property type="match status" value="1"/>
</dbReference>
<proteinExistence type="inferred from homology"/>
<dbReference type="GeneID" id="17353783"/>
<dbReference type="InterPro" id="IPR033858">
    <property type="entry name" value="MPN_RPN7_8"/>
</dbReference>
<dbReference type="GO" id="GO:0043161">
    <property type="term" value="P:proteasome-mediated ubiquitin-dependent protein catabolic process"/>
    <property type="evidence" value="ECO:0007669"/>
    <property type="project" value="TreeGrafter"/>
</dbReference>
<protein>
    <recommendedName>
        <fullName evidence="3">MPN domain-containing protein</fullName>
    </recommendedName>
</protein>
<dbReference type="AlphaFoldDB" id="E1ZIS4"/>
<dbReference type="FunFam" id="3.40.140.10:FF:000013">
    <property type="entry name" value="26S proteasome non-ATPase regulatory subunit 7"/>
    <property type="match status" value="1"/>
</dbReference>
<dbReference type="InterPro" id="IPR000555">
    <property type="entry name" value="JAMM/MPN+_dom"/>
</dbReference>
<keyword evidence="2" id="KW-0647">Proteasome</keyword>
<dbReference type="PANTHER" id="PTHR10540:SF7">
    <property type="entry name" value="26S PROTEASOME NON-ATPASE REGULATORY SUBUNIT 7"/>
    <property type="match status" value="1"/>
</dbReference>
<dbReference type="GO" id="GO:0008237">
    <property type="term" value="F:metallopeptidase activity"/>
    <property type="evidence" value="ECO:0007669"/>
    <property type="project" value="InterPro"/>
</dbReference>
<dbReference type="Pfam" id="PF01398">
    <property type="entry name" value="JAB"/>
    <property type="match status" value="1"/>
</dbReference>
<dbReference type="Proteomes" id="UP000008141">
    <property type="component" value="Unassembled WGS sequence"/>
</dbReference>